<keyword evidence="8" id="KW-1185">Reference proteome</keyword>
<evidence type="ECO:0000256" key="5">
    <source>
        <dbReference type="SAM" id="Phobius"/>
    </source>
</evidence>
<dbReference type="PANTHER" id="PTHR11814">
    <property type="entry name" value="SULFATE TRANSPORTER"/>
    <property type="match status" value="1"/>
</dbReference>
<dbReference type="RefSeq" id="WP_208811507.1">
    <property type="nucleotide sequence ID" value="NZ_WVUH01000021.1"/>
</dbReference>
<dbReference type="Pfam" id="PF01740">
    <property type="entry name" value="STAS"/>
    <property type="match status" value="1"/>
</dbReference>
<accession>A0ABS3VL97</accession>
<reference evidence="7 8" key="1">
    <citation type="submission" date="2019-12" db="EMBL/GenBank/DDBJ databases">
        <title>Whole genome sequencing of endophytic Actinobacterium Micromonospora sp. MPMI6T.</title>
        <authorList>
            <person name="Evv R."/>
            <person name="Podile A.R."/>
        </authorList>
    </citation>
    <scope>NUCLEOTIDE SEQUENCE [LARGE SCALE GENOMIC DNA]</scope>
    <source>
        <strain evidence="7 8">MPMI6</strain>
    </source>
</reference>
<comment type="caution">
    <text evidence="7">The sequence shown here is derived from an EMBL/GenBank/DDBJ whole genome shotgun (WGS) entry which is preliminary data.</text>
</comment>
<dbReference type="NCBIfam" id="TIGR00815">
    <property type="entry name" value="sulP"/>
    <property type="match status" value="1"/>
</dbReference>
<feature type="transmembrane region" description="Helical" evidence="5">
    <location>
        <begin position="215"/>
        <end position="234"/>
    </location>
</feature>
<dbReference type="EMBL" id="WVUH01000021">
    <property type="protein sequence ID" value="MBO4205321.1"/>
    <property type="molecule type" value="Genomic_DNA"/>
</dbReference>
<dbReference type="Pfam" id="PF00916">
    <property type="entry name" value="Sulfate_transp"/>
    <property type="match status" value="1"/>
</dbReference>
<evidence type="ECO:0000256" key="3">
    <source>
        <dbReference type="ARBA" id="ARBA00022989"/>
    </source>
</evidence>
<dbReference type="CDD" id="cd07042">
    <property type="entry name" value="STAS_SulP_like_sulfate_transporter"/>
    <property type="match status" value="1"/>
</dbReference>
<dbReference type="Gene3D" id="3.30.750.24">
    <property type="entry name" value="STAS domain"/>
    <property type="match status" value="1"/>
</dbReference>
<keyword evidence="3 5" id="KW-1133">Transmembrane helix</keyword>
<gene>
    <name evidence="7" type="primary">sulP</name>
    <name evidence="7" type="ORF">GSF22_04745</name>
</gene>
<evidence type="ECO:0000256" key="1">
    <source>
        <dbReference type="ARBA" id="ARBA00004141"/>
    </source>
</evidence>
<dbReference type="Proteomes" id="UP000823521">
    <property type="component" value="Unassembled WGS sequence"/>
</dbReference>
<feature type="transmembrane region" description="Helical" evidence="5">
    <location>
        <begin position="36"/>
        <end position="56"/>
    </location>
</feature>
<feature type="transmembrane region" description="Helical" evidence="5">
    <location>
        <begin position="68"/>
        <end position="91"/>
    </location>
</feature>
<evidence type="ECO:0000259" key="6">
    <source>
        <dbReference type="PROSITE" id="PS50801"/>
    </source>
</evidence>
<evidence type="ECO:0000256" key="2">
    <source>
        <dbReference type="ARBA" id="ARBA00022692"/>
    </source>
</evidence>
<dbReference type="SUPFAM" id="SSF52091">
    <property type="entry name" value="SpoIIaa-like"/>
    <property type="match status" value="1"/>
</dbReference>
<comment type="subcellular location">
    <subcellularLocation>
        <location evidence="1">Membrane</location>
        <topology evidence="1">Multi-pass membrane protein</topology>
    </subcellularLocation>
</comment>
<dbReference type="InterPro" id="IPR001902">
    <property type="entry name" value="SLC26A/SulP_fam"/>
</dbReference>
<proteinExistence type="predicted"/>
<feature type="domain" description="STAS" evidence="6">
    <location>
        <begin position="450"/>
        <end position="565"/>
    </location>
</feature>
<dbReference type="InterPro" id="IPR011547">
    <property type="entry name" value="SLC26A/SulP_dom"/>
</dbReference>
<dbReference type="InterPro" id="IPR002645">
    <property type="entry name" value="STAS_dom"/>
</dbReference>
<evidence type="ECO:0000313" key="8">
    <source>
        <dbReference type="Proteomes" id="UP000823521"/>
    </source>
</evidence>
<feature type="transmembrane region" description="Helical" evidence="5">
    <location>
        <begin position="334"/>
        <end position="354"/>
    </location>
</feature>
<feature type="transmembrane region" description="Helical" evidence="5">
    <location>
        <begin position="399"/>
        <end position="426"/>
    </location>
</feature>
<dbReference type="PROSITE" id="PS50801">
    <property type="entry name" value="STAS"/>
    <property type="match status" value="1"/>
</dbReference>
<protein>
    <submittedName>
        <fullName evidence="7">Sulfate permease</fullName>
    </submittedName>
</protein>
<evidence type="ECO:0000256" key="4">
    <source>
        <dbReference type="ARBA" id="ARBA00023136"/>
    </source>
</evidence>
<sequence length="588" mass="60169">MTPVAYVQQDRAGLARVVPLLGWLRHYDRATLRHDLTAGLTVAVMLVPQSMAYATLAGMPPVTGLYAAIVPLVVYALLGTSGSLAVGPVAITALMTSATLAPLADGDPARYAALAGLLALLVGAIQLLMGVLRLGVLVNFMSHSVLSGFTSAAAIVIAASQVKDLFGLKAGRAETFPEIVGSVWRTATTAHGLTILVSAVSVAGLVLLRRYLPKLPGALIVVAGVTAVSAALSLGDRGVKILTTVPGGLPAPALPALSGADVSALLPAAVAIALVAYMEGIAVAKSLAAKSRQQVGANQELVAVGAANVSAGLFQAFPVAGGFSRSAVNFSAGARTPVATLVTAAVVALTALALTPAFYHLPKAVLAAIVVVAVLGLVDRRGAVTSWRARRSDGLTLGLTFLVTLLFGVEPGLAAGVAFSLGAFLWRSARPHTAELGRVPGTDTFRNVARYTGLVTDPGVAAIRIDGPLYFANAQLLADQLLGLAEQRAGLTTIVLDASAISDTDADGAHALAELHDRLDARGVTLHLATVRGPVRDLLDRAGVWRPLHEAGHVHRDVSSALAAAGTGQPGRTHRTVPARPVVTQEVL</sequence>
<organism evidence="7 8">
    <name type="scientific">Micromonospora echinofusca</name>
    <dbReference type="NCBI Taxonomy" id="47858"/>
    <lineage>
        <taxon>Bacteria</taxon>
        <taxon>Bacillati</taxon>
        <taxon>Actinomycetota</taxon>
        <taxon>Actinomycetes</taxon>
        <taxon>Micromonosporales</taxon>
        <taxon>Micromonosporaceae</taxon>
        <taxon>Micromonospora</taxon>
    </lineage>
</organism>
<feature type="transmembrane region" description="Helical" evidence="5">
    <location>
        <begin position="264"/>
        <end position="284"/>
    </location>
</feature>
<name>A0ABS3VL97_MICEH</name>
<keyword evidence="2 5" id="KW-0812">Transmembrane</keyword>
<feature type="transmembrane region" description="Helical" evidence="5">
    <location>
        <begin position="182"/>
        <end position="208"/>
    </location>
</feature>
<keyword evidence="4 5" id="KW-0472">Membrane</keyword>
<dbReference type="InterPro" id="IPR036513">
    <property type="entry name" value="STAS_dom_sf"/>
</dbReference>
<evidence type="ECO:0000313" key="7">
    <source>
        <dbReference type="EMBL" id="MBO4205321.1"/>
    </source>
</evidence>
<feature type="transmembrane region" description="Helical" evidence="5">
    <location>
        <begin position="360"/>
        <end position="378"/>
    </location>
</feature>
<feature type="transmembrane region" description="Helical" evidence="5">
    <location>
        <begin position="144"/>
        <end position="162"/>
    </location>
</feature>
<feature type="transmembrane region" description="Helical" evidence="5">
    <location>
        <begin position="111"/>
        <end position="132"/>
    </location>
</feature>